<proteinExistence type="predicted"/>
<evidence type="ECO:0000313" key="1">
    <source>
        <dbReference type="EMBL" id="MCX8525313.1"/>
    </source>
</evidence>
<gene>
    <name evidence="1" type="ORF">OF897_15450</name>
</gene>
<name>A0ABT3XUG3_9FLAO</name>
<dbReference type="EMBL" id="JAOVZW010000019">
    <property type="protein sequence ID" value="MCX8525313.1"/>
    <property type="molecule type" value="Genomic_DNA"/>
</dbReference>
<sequence length="139" mass="15496">MVRNLLLIVIFYIGKLLIFSQIHSVSTGINTSLAVCYKAAAASGRPLETKHVITALNRGTYKNNWLMERKGAWTVLESKEKGFVINRVPTTASLSLITNPIEGMMVYDEQAGCLKIYTIKQGETVANWHCFNTQTCPDN</sequence>
<dbReference type="Proteomes" id="UP001073122">
    <property type="component" value="Unassembled WGS sequence"/>
</dbReference>
<protein>
    <submittedName>
        <fullName evidence="1">Uncharacterized protein</fullName>
    </submittedName>
</protein>
<keyword evidence="2" id="KW-1185">Reference proteome</keyword>
<accession>A0ABT3XUG3</accession>
<reference evidence="1" key="1">
    <citation type="submission" date="2022-10" db="EMBL/GenBank/DDBJ databases">
        <title>Chryseobacterium sp. nov., a novel bacterial species.</title>
        <authorList>
            <person name="Cao Y."/>
        </authorList>
    </citation>
    <scope>NUCLEOTIDE SEQUENCE</scope>
    <source>
        <strain evidence="1">CCTCC AB2015118</strain>
    </source>
</reference>
<organism evidence="1 2">
    <name type="scientific">Chryseobacterium formosus</name>
    <dbReference type="NCBI Taxonomy" id="1537363"/>
    <lineage>
        <taxon>Bacteria</taxon>
        <taxon>Pseudomonadati</taxon>
        <taxon>Bacteroidota</taxon>
        <taxon>Flavobacteriia</taxon>
        <taxon>Flavobacteriales</taxon>
        <taxon>Weeksellaceae</taxon>
        <taxon>Chryseobacterium group</taxon>
        <taxon>Chryseobacterium</taxon>
    </lineage>
</organism>
<comment type="caution">
    <text evidence="1">The sequence shown here is derived from an EMBL/GenBank/DDBJ whole genome shotgun (WGS) entry which is preliminary data.</text>
</comment>
<dbReference type="RefSeq" id="WP_267266576.1">
    <property type="nucleotide sequence ID" value="NZ_JAOVZW010000019.1"/>
</dbReference>
<evidence type="ECO:0000313" key="2">
    <source>
        <dbReference type="Proteomes" id="UP001073122"/>
    </source>
</evidence>